<dbReference type="EMBL" id="LXQA011069230">
    <property type="protein sequence ID" value="MCI83527.1"/>
    <property type="molecule type" value="Genomic_DNA"/>
</dbReference>
<dbReference type="AlphaFoldDB" id="A0A392V5M9"/>
<dbReference type="Proteomes" id="UP000265520">
    <property type="component" value="Unassembled WGS sequence"/>
</dbReference>
<evidence type="ECO:0000313" key="1">
    <source>
        <dbReference type="EMBL" id="MCI83527.1"/>
    </source>
</evidence>
<protein>
    <submittedName>
        <fullName evidence="1">Uncharacterized protein</fullName>
    </submittedName>
</protein>
<comment type="caution">
    <text evidence="1">The sequence shown here is derived from an EMBL/GenBank/DDBJ whole genome shotgun (WGS) entry which is preliminary data.</text>
</comment>
<reference evidence="1 2" key="1">
    <citation type="journal article" date="2018" name="Front. Plant Sci.">
        <title>Red Clover (Trifolium pratense) and Zigzag Clover (T. medium) - A Picture of Genomic Similarities and Differences.</title>
        <authorList>
            <person name="Dluhosova J."/>
            <person name="Istvanek J."/>
            <person name="Nedelnik J."/>
            <person name="Repkova J."/>
        </authorList>
    </citation>
    <scope>NUCLEOTIDE SEQUENCE [LARGE SCALE GENOMIC DNA]</scope>
    <source>
        <strain evidence="2">cv. 10/8</strain>
        <tissue evidence="1">Leaf</tissue>
    </source>
</reference>
<name>A0A392V5M9_9FABA</name>
<keyword evidence="2" id="KW-1185">Reference proteome</keyword>
<sequence length="31" mass="3155">EHFPRLAGLASELGISVGALYRRGWGVGGAG</sequence>
<proteinExistence type="predicted"/>
<organism evidence="1 2">
    <name type="scientific">Trifolium medium</name>
    <dbReference type="NCBI Taxonomy" id="97028"/>
    <lineage>
        <taxon>Eukaryota</taxon>
        <taxon>Viridiplantae</taxon>
        <taxon>Streptophyta</taxon>
        <taxon>Embryophyta</taxon>
        <taxon>Tracheophyta</taxon>
        <taxon>Spermatophyta</taxon>
        <taxon>Magnoliopsida</taxon>
        <taxon>eudicotyledons</taxon>
        <taxon>Gunneridae</taxon>
        <taxon>Pentapetalae</taxon>
        <taxon>rosids</taxon>
        <taxon>fabids</taxon>
        <taxon>Fabales</taxon>
        <taxon>Fabaceae</taxon>
        <taxon>Papilionoideae</taxon>
        <taxon>50 kb inversion clade</taxon>
        <taxon>NPAAA clade</taxon>
        <taxon>Hologalegina</taxon>
        <taxon>IRL clade</taxon>
        <taxon>Trifolieae</taxon>
        <taxon>Trifolium</taxon>
    </lineage>
</organism>
<feature type="non-terminal residue" evidence="1">
    <location>
        <position position="1"/>
    </location>
</feature>
<evidence type="ECO:0000313" key="2">
    <source>
        <dbReference type="Proteomes" id="UP000265520"/>
    </source>
</evidence>
<accession>A0A392V5M9</accession>